<evidence type="ECO:0000313" key="1">
    <source>
        <dbReference type="EMBL" id="PSR22914.1"/>
    </source>
</evidence>
<dbReference type="AlphaFoldDB" id="A0A2T2WKY7"/>
<gene>
    <name evidence="1" type="ORF">C7B45_04655</name>
</gene>
<evidence type="ECO:0000313" key="2">
    <source>
        <dbReference type="Proteomes" id="UP000241848"/>
    </source>
</evidence>
<name>A0A2T2WKY7_9FIRM</name>
<accession>A0A2T2WKY7</accession>
<dbReference type="SUPFAM" id="SSF56672">
    <property type="entry name" value="DNA/RNA polymerases"/>
    <property type="match status" value="1"/>
</dbReference>
<comment type="caution">
    <text evidence="1">The sequence shown here is derived from an EMBL/GenBank/DDBJ whole genome shotgun (WGS) entry which is preliminary data.</text>
</comment>
<organism evidence="1 2">
    <name type="scientific">Sulfobacillus acidophilus</name>
    <dbReference type="NCBI Taxonomy" id="53633"/>
    <lineage>
        <taxon>Bacteria</taxon>
        <taxon>Bacillati</taxon>
        <taxon>Bacillota</taxon>
        <taxon>Clostridia</taxon>
        <taxon>Eubacteriales</taxon>
        <taxon>Clostridiales Family XVII. Incertae Sedis</taxon>
        <taxon>Sulfobacillus</taxon>
    </lineage>
</organism>
<proteinExistence type="predicted"/>
<dbReference type="InterPro" id="IPR043502">
    <property type="entry name" value="DNA/RNA_pol_sf"/>
</dbReference>
<sequence>MAIVYWKLGHLTAQGFQEPIDSFLVFRDGRVFDVDSHGWDLGIRPGDDLAEMKWRYPGATQIPWQAVYYRQLLLSLQEWLRHHAVSYQQTDPREGWWEWPRLAESDWRQLMGEIVPRWAQRVQAGVASHPWLAHWIAEEGRQLKLSGWDSFFGETYILDPEKEKRFWLQLPLGFVEGVSVKTRQQWHKRHWTRVQDVPGLFDRLHAHEIGERSVNAGERIWMRRFDDPVEQGVGEILRELAGELQTICRSQNQGVRFLRVVWFRKSGIEQREREWPTLAGDGKTVMARVLSLLSHPPKHPFDEVQLVVRLEPLAPMQLEWWESSPDRSVNLGFAGRTRFLPERREVLLQYWDPWRMAGGDGP</sequence>
<reference evidence="1 2" key="1">
    <citation type="journal article" date="2014" name="BMC Genomics">
        <title>Comparison of environmental and isolate Sulfobacillus genomes reveals diverse carbon, sulfur, nitrogen, and hydrogen metabolisms.</title>
        <authorList>
            <person name="Justice N.B."/>
            <person name="Norman A."/>
            <person name="Brown C.T."/>
            <person name="Singh A."/>
            <person name="Thomas B.C."/>
            <person name="Banfield J.F."/>
        </authorList>
    </citation>
    <scope>NUCLEOTIDE SEQUENCE [LARGE SCALE GENOMIC DNA]</scope>
    <source>
        <strain evidence="1">AMDSBA3</strain>
    </source>
</reference>
<protein>
    <submittedName>
        <fullName evidence="1">Uncharacterized protein</fullName>
    </submittedName>
</protein>
<dbReference type="EMBL" id="PXYV01000010">
    <property type="protein sequence ID" value="PSR22914.1"/>
    <property type="molecule type" value="Genomic_DNA"/>
</dbReference>
<dbReference type="Proteomes" id="UP000241848">
    <property type="component" value="Unassembled WGS sequence"/>
</dbReference>